<keyword evidence="9" id="KW-1185">Reference proteome</keyword>
<dbReference type="Gene3D" id="4.10.400.10">
    <property type="entry name" value="Low-density Lipoprotein Receptor"/>
    <property type="match status" value="1"/>
</dbReference>
<accession>R7UZK5</accession>
<evidence type="ECO:0000259" key="5">
    <source>
        <dbReference type="PROSITE" id="PS50234"/>
    </source>
</evidence>
<evidence type="ECO:0000256" key="3">
    <source>
        <dbReference type="SAM" id="MobiDB-lite"/>
    </source>
</evidence>
<dbReference type="Gene3D" id="3.40.50.410">
    <property type="entry name" value="von Willebrand factor, type A domain"/>
    <property type="match status" value="5"/>
</dbReference>
<keyword evidence="1 2" id="KW-1015">Disulfide bond</keyword>
<evidence type="ECO:0000313" key="9">
    <source>
        <dbReference type="Proteomes" id="UP000014760"/>
    </source>
</evidence>
<dbReference type="AlphaFoldDB" id="R7UZK5"/>
<feature type="domain" description="VWFA" evidence="5">
    <location>
        <begin position="478"/>
        <end position="670"/>
    </location>
</feature>
<dbReference type="Pfam" id="PF00057">
    <property type="entry name" value="Ldl_recept_a"/>
    <property type="match status" value="1"/>
</dbReference>
<dbReference type="EnsemblMetazoa" id="CapteT206062">
    <property type="protein sequence ID" value="CapteP206062"/>
    <property type="gene ID" value="CapteG206062"/>
</dbReference>
<feature type="region of interest" description="Disordered" evidence="3">
    <location>
        <begin position="1021"/>
        <end position="1051"/>
    </location>
</feature>
<dbReference type="PRINTS" id="PR00453">
    <property type="entry name" value="VWFADOMAIN"/>
</dbReference>
<dbReference type="CDD" id="cd00112">
    <property type="entry name" value="LDLa"/>
    <property type="match status" value="1"/>
</dbReference>
<dbReference type="InterPro" id="IPR052229">
    <property type="entry name" value="Collagen-VI/PIF"/>
</dbReference>
<organism evidence="7">
    <name type="scientific">Capitella teleta</name>
    <name type="common">Polychaete worm</name>
    <dbReference type="NCBI Taxonomy" id="283909"/>
    <lineage>
        <taxon>Eukaryota</taxon>
        <taxon>Metazoa</taxon>
        <taxon>Spiralia</taxon>
        <taxon>Lophotrochozoa</taxon>
        <taxon>Annelida</taxon>
        <taxon>Polychaeta</taxon>
        <taxon>Sedentaria</taxon>
        <taxon>Scolecida</taxon>
        <taxon>Capitellidae</taxon>
        <taxon>Capitella</taxon>
    </lineage>
</organism>
<proteinExistence type="predicted"/>
<dbReference type="InterPro" id="IPR036465">
    <property type="entry name" value="vWFA_dom_sf"/>
</dbReference>
<feature type="domain" description="VWFA" evidence="5">
    <location>
        <begin position="31"/>
        <end position="225"/>
    </location>
</feature>
<dbReference type="SMART" id="SM00327">
    <property type="entry name" value="VWA"/>
    <property type="match status" value="4"/>
</dbReference>
<dbReference type="InterPro" id="IPR002172">
    <property type="entry name" value="LDrepeatLR_classA_rpt"/>
</dbReference>
<dbReference type="PROSITE" id="PS01209">
    <property type="entry name" value="LDLRA_1"/>
    <property type="match status" value="1"/>
</dbReference>
<reference evidence="8" key="3">
    <citation type="submission" date="2015-06" db="UniProtKB">
        <authorList>
            <consortium name="EnsemblMetazoa"/>
        </authorList>
    </citation>
    <scope>IDENTIFICATION</scope>
</reference>
<dbReference type="EMBL" id="AMQN01006591">
    <property type="status" value="NOT_ANNOTATED_CDS"/>
    <property type="molecule type" value="Genomic_DNA"/>
</dbReference>
<dbReference type="PROSITE" id="PS50835">
    <property type="entry name" value="IG_LIKE"/>
    <property type="match status" value="1"/>
</dbReference>
<dbReference type="InterPro" id="IPR007110">
    <property type="entry name" value="Ig-like_dom"/>
</dbReference>
<dbReference type="STRING" id="283909.R7UZK5"/>
<dbReference type="SUPFAM" id="SSF53300">
    <property type="entry name" value="vWA-like"/>
    <property type="match status" value="5"/>
</dbReference>
<feature type="signal peptide" evidence="4">
    <location>
        <begin position="1"/>
        <end position="21"/>
    </location>
</feature>
<reference evidence="9" key="1">
    <citation type="submission" date="2012-12" db="EMBL/GenBank/DDBJ databases">
        <authorList>
            <person name="Hellsten U."/>
            <person name="Grimwood J."/>
            <person name="Chapman J.A."/>
            <person name="Shapiro H."/>
            <person name="Aerts A."/>
            <person name="Otillar R.P."/>
            <person name="Terry A.Y."/>
            <person name="Boore J.L."/>
            <person name="Simakov O."/>
            <person name="Marletaz F."/>
            <person name="Cho S.-J."/>
            <person name="Edsinger-Gonzales E."/>
            <person name="Havlak P."/>
            <person name="Kuo D.-H."/>
            <person name="Larsson T."/>
            <person name="Lv J."/>
            <person name="Arendt D."/>
            <person name="Savage R."/>
            <person name="Osoegawa K."/>
            <person name="de Jong P."/>
            <person name="Lindberg D.R."/>
            <person name="Seaver E.C."/>
            <person name="Weisblat D.A."/>
            <person name="Putnam N.H."/>
            <person name="Grigoriev I.V."/>
            <person name="Rokhsar D.S."/>
        </authorList>
    </citation>
    <scope>NUCLEOTIDE SEQUENCE</scope>
    <source>
        <strain evidence="9">I ESC-2004</strain>
    </source>
</reference>
<feature type="compositionally biased region" description="Low complexity" evidence="3">
    <location>
        <begin position="1029"/>
        <end position="1049"/>
    </location>
</feature>
<feature type="disulfide bond" evidence="2">
    <location>
        <begin position="1182"/>
        <end position="1197"/>
    </location>
</feature>
<protein>
    <recommendedName>
        <fullName evidence="10">VWFA domain-containing protein</fullName>
    </recommendedName>
</protein>
<evidence type="ECO:0000256" key="2">
    <source>
        <dbReference type="PROSITE-ProRule" id="PRU00124"/>
    </source>
</evidence>
<feature type="chain" id="PRO_5008788529" description="VWFA domain-containing protein" evidence="4">
    <location>
        <begin position="22"/>
        <end position="1211"/>
    </location>
</feature>
<reference evidence="7 9" key="2">
    <citation type="journal article" date="2013" name="Nature">
        <title>Insights into bilaterian evolution from three spiralian genomes.</title>
        <authorList>
            <person name="Simakov O."/>
            <person name="Marletaz F."/>
            <person name="Cho S.J."/>
            <person name="Edsinger-Gonzales E."/>
            <person name="Havlak P."/>
            <person name="Hellsten U."/>
            <person name="Kuo D.H."/>
            <person name="Larsson T."/>
            <person name="Lv J."/>
            <person name="Arendt D."/>
            <person name="Savage R."/>
            <person name="Osoegawa K."/>
            <person name="de Jong P."/>
            <person name="Grimwood J."/>
            <person name="Chapman J.A."/>
            <person name="Shapiro H."/>
            <person name="Aerts A."/>
            <person name="Otillar R.P."/>
            <person name="Terry A.Y."/>
            <person name="Boore J.L."/>
            <person name="Grigoriev I.V."/>
            <person name="Lindberg D.R."/>
            <person name="Seaver E.C."/>
            <person name="Weisblat D.A."/>
            <person name="Putnam N.H."/>
            <person name="Rokhsar D.S."/>
        </authorList>
    </citation>
    <scope>NUCLEOTIDE SEQUENCE</scope>
    <source>
        <strain evidence="7 9">I ESC-2004</strain>
    </source>
</reference>
<dbReference type="CDD" id="cd01450">
    <property type="entry name" value="vWFA_subfamily_ECM"/>
    <property type="match status" value="4"/>
</dbReference>
<gene>
    <name evidence="7" type="ORF">CAPTEDRAFT_206062</name>
</gene>
<evidence type="ECO:0000313" key="7">
    <source>
        <dbReference type="EMBL" id="ELU08876.1"/>
    </source>
</evidence>
<dbReference type="SMART" id="SM00192">
    <property type="entry name" value="LDLa"/>
    <property type="match status" value="1"/>
</dbReference>
<feature type="domain" description="VWFA" evidence="5">
    <location>
        <begin position="703"/>
        <end position="1010"/>
    </location>
</feature>
<feature type="domain" description="Ig-like" evidence="6">
    <location>
        <begin position="1026"/>
        <end position="1158"/>
    </location>
</feature>
<evidence type="ECO:0000313" key="8">
    <source>
        <dbReference type="EnsemblMetazoa" id="CapteP206062"/>
    </source>
</evidence>
<dbReference type="PANTHER" id="PTHR22588">
    <property type="entry name" value="VWFA DOMAIN-CONTAINING PROTEIN"/>
    <property type="match status" value="1"/>
</dbReference>
<dbReference type="EMBL" id="KB298689">
    <property type="protein sequence ID" value="ELU08876.1"/>
    <property type="molecule type" value="Genomic_DNA"/>
</dbReference>
<dbReference type="Pfam" id="PF00092">
    <property type="entry name" value="VWA"/>
    <property type="match status" value="5"/>
</dbReference>
<sequence length="1211" mass="130850">MTTPTLRAFSLLILVVVNSKGQNDCDSSVLDLVFIVDGSGSICEQEMRATTGLQGCKNWNTVINFINSFIESIGVSENGNHIGIVLFATEATNAVKLKQYTSTSSLNNFIKSNMIYPDGSTNTAEGLDMVLKNYLNTNDDRPEARNVVIMISDGIPTEPTSNIVARQLALEAAKKVQSESTVFTVGITEAIDEEFLAAVSSGGQKGVDWFETATFEGLTEIRESVVKNTCATTTTPKTTISECTDSVIDLVFVVDGSGSICDNDPSRKNDGSGCDNWKQIVNFITEFVTVMEPSETGTHVGLVSFSTESLLLAGLSRYYSANSLNEYIEGNLMYPGGDTNTTGGLEMTKDKVIGQAGDREPVRNVVVVITDGIPTFPKPNPRQRALDMANLLKGQADVFAVGVTNQTDDAFLSNISSGGVQNVNWFHSASFEGLQEIRDQAYALCDAMNGMAPQTVVKLLKAKIIIATWCVETDSVIDLVFVVDGSGSICDNDPSRKNDGSGCDNWKQIVNFITEFVTVMEPSETGTHVGLVSFSTESLLLAGLSRYYSANSLNEYIEGNLMYPGGDTNTTGGLEMTKDKVIGQAGDREPVRNVVVVITDGIPTFPKPNPRQRALDMANLLKGQADVFAVGVTNQTDDAFLSNISSGGVQNVNWFHSANFEGLQEIRDQVVQQACITTTRQTVPSTTTASLTTRCIETETRVDLVFIVDGSGSICNNNPRLGDGKGCNNWQLMVDFIIQFVESLDPSVSGSHIGLLSFATDPIYLAGLNRYLDTAGLVLYIKDHLDYPGGDTNTTGALEMAKDRMFGLNGDREDVPNVAVLLTDGIPTVPPPNAKYASVQPVEEGSHIGLLSFANSPIFLSGLDGYIEQCQSEANIFTIFFPCLQRFYNTEDMIEYIRQQLMYPGGDTNTTAGLEMAMTKEFGKSGDRADASNVVVVITDGIPTLPEPNAREKALAMAGELKKVAQVFAIGITNQTDDKFLSALSSGGVQNENWFNTPTFEGLQGIRDQVIQLTCAAQNSDTTTRPSFTVSSTENPSPTPTTRGTTSSGDIITGNIRLQPSVLFLHRSFPRRLICTIPNTANLPITWNDVEWYSPSGQRIPSYGENYMTSLTYSMGRGGTSYWTGSLWITPSSYALNGQYTCRVNYNGVVSSRSSFVAIKACMTGQFTCAKGNTCIPCSYVCDGLNDCGDWSDEFTCSGGKSPSSNDLNCV</sequence>
<keyword evidence="4" id="KW-0732">Signal</keyword>
<dbReference type="EMBL" id="AMQN01006592">
    <property type="status" value="NOT_ANNOTATED_CDS"/>
    <property type="molecule type" value="Genomic_DNA"/>
</dbReference>
<evidence type="ECO:0000259" key="6">
    <source>
        <dbReference type="PROSITE" id="PS50835"/>
    </source>
</evidence>
<dbReference type="InterPro" id="IPR002035">
    <property type="entry name" value="VWF_A"/>
</dbReference>
<dbReference type="HOGENOM" id="CLU_269738_0_0_1"/>
<evidence type="ECO:0000256" key="4">
    <source>
        <dbReference type="SAM" id="SignalP"/>
    </source>
</evidence>
<comment type="caution">
    <text evidence="2">Lacks conserved residue(s) required for the propagation of feature annotation.</text>
</comment>
<evidence type="ECO:0008006" key="10">
    <source>
        <dbReference type="Google" id="ProtNLM"/>
    </source>
</evidence>
<evidence type="ECO:0000256" key="1">
    <source>
        <dbReference type="ARBA" id="ARBA00023157"/>
    </source>
</evidence>
<feature type="domain" description="VWFA" evidence="5">
    <location>
        <begin position="249"/>
        <end position="441"/>
    </location>
</feature>
<dbReference type="PROSITE" id="PS50234">
    <property type="entry name" value="VWFA"/>
    <property type="match status" value="4"/>
</dbReference>
<name>R7UZK5_CAPTE</name>
<dbReference type="Proteomes" id="UP000014760">
    <property type="component" value="Unassembled WGS sequence"/>
</dbReference>
<dbReference type="InterPro" id="IPR023415">
    <property type="entry name" value="LDLR_class-A_CS"/>
</dbReference>
<dbReference type="CDD" id="cd00198">
    <property type="entry name" value="vWFA"/>
    <property type="match status" value="1"/>
</dbReference>
<dbReference type="SUPFAM" id="SSF57424">
    <property type="entry name" value="LDL receptor-like module"/>
    <property type="match status" value="1"/>
</dbReference>
<dbReference type="OrthoDB" id="5986259at2759"/>
<dbReference type="PANTHER" id="PTHR22588:SF3">
    <property type="entry name" value="VWFA DOMAIN-CONTAINING PROTEIN"/>
    <property type="match status" value="1"/>
</dbReference>
<dbReference type="PROSITE" id="PS50068">
    <property type="entry name" value="LDLRA_2"/>
    <property type="match status" value="1"/>
</dbReference>
<dbReference type="InterPro" id="IPR036055">
    <property type="entry name" value="LDL_receptor-like_sf"/>
</dbReference>